<keyword evidence="4 5" id="KW-0106">Calcium</keyword>
<dbReference type="InterPro" id="IPR001211">
    <property type="entry name" value="PLA2"/>
</dbReference>
<organism evidence="7 8">
    <name type="scientific">Rhinolophus ferrumequinum</name>
    <name type="common">Greater horseshoe bat</name>
    <dbReference type="NCBI Taxonomy" id="59479"/>
    <lineage>
        <taxon>Eukaryota</taxon>
        <taxon>Metazoa</taxon>
        <taxon>Chordata</taxon>
        <taxon>Craniata</taxon>
        <taxon>Vertebrata</taxon>
        <taxon>Euteleostomi</taxon>
        <taxon>Mammalia</taxon>
        <taxon>Eutheria</taxon>
        <taxon>Laurasiatheria</taxon>
        <taxon>Chiroptera</taxon>
        <taxon>Yinpterochiroptera</taxon>
        <taxon>Rhinolophoidea</taxon>
        <taxon>Rhinolophidae</taxon>
        <taxon>Rhinolophinae</taxon>
        <taxon>Rhinolophus</taxon>
    </lineage>
</organism>
<evidence type="ECO:0000256" key="5">
    <source>
        <dbReference type="RuleBase" id="RU361236"/>
    </source>
</evidence>
<feature type="signal peptide" evidence="5">
    <location>
        <begin position="1"/>
        <end position="20"/>
    </location>
</feature>
<dbReference type="GeneID" id="117027266"/>
<dbReference type="GO" id="GO:0005576">
    <property type="term" value="C:extracellular region"/>
    <property type="evidence" value="ECO:0007669"/>
    <property type="project" value="UniProtKB-SubCell"/>
</dbReference>
<evidence type="ECO:0000256" key="4">
    <source>
        <dbReference type="PIRSR" id="PIRSR601211-2"/>
    </source>
</evidence>
<dbReference type="GO" id="GO:0047498">
    <property type="term" value="F:calcium-dependent phospholipase A2 activity"/>
    <property type="evidence" value="ECO:0007669"/>
    <property type="project" value="TreeGrafter"/>
</dbReference>
<protein>
    <recommendedName>
        <fullName evidence="5">Phospholipase A2</fullName>
        <ecNumber evidence="5">3.1.1.4</ecNumber>
    </recommendedName>
</protein>
<dbReference type="GO" id="GO:0050482">
    <property type="term" value="P:arachidonate secretion"/>
    <property type="evidence" value="ECO:0007669"/>
    <property type="project" value="InterPro"/>
</dbReference>
<gene>
    <name evidence="7" type="primary">PLA2G2D</name>
</gene>
<dbReference type="InterPro" id="IPR016090">
    <property type="entry name" value="PLA2-like_dom"/>
</dbReference>
<dbReference type="Proteomes" id="UP000472240">
    <property type="component" value="Chromosome 9"/>
</dbReference>
<evidence type="ECO:0000259" key="6">
    <source>
        <dbReference type="Pfam" id="PF00068"/>
    </source>
</evidence>
<dbReference type="Ensembl" id="ENSRFET00010029919.1">
    <property type="protein sequence ID" value="ENSRFEP00010027546.1"/>
    <property type="gene ID" value="ENSRFEG00010018299.1"/>
</dbReference>
<reference evidence="7" key="5">
    <citation type="submission" date="2025-09" db="UniProtKB">
        <authorList>
            <consortium name="Ensembl"/>
        </authorList>
    </citation>
    <scope>IDENTIFICATION</scope>
</reference>
<keyword evidence="8" id="KW-1185">Reference proteome</keyword>
<dbReference type="Pfam" id="PF00068">
    <property type="entry name" value="Phospholip_A2_1"/>
    <property type="match status" value="1"/>
</dbReference>
<reference evidence="7" key="4">
    <citation type="submission" date="2025-08" db="UniProtKB">
        <authorList>
            <consortium name="Ensembl"/>
        </authorList>
    </citation>
    <scope>IDENTIFICATION</scope>
</reference>
<reference evidence="7 8" key="2">
    <citation type="journal article" date="2018" name="Annu Rev Anim Biosci">
        <title>Bat Biology, Genomes, and the Bat1K Project: To Generate Chromosome-Level Genomes for All Living Bat Species.</title>
        <authorList>
            <person name="Teeling E.C."/>
            <person name="Vernes S.C."/>
            <person name="Davalos L.M."/>
            <person name="Ray D.A."/>
            <person name="Gilbert M.T.P."/>
            <person name="Myers E."/>
        </authorList>
    </citation>
    <scope>NUCLEOTIDE SEQUENCE</scope>
</reference>
<evidence type="ECO:0000256" key="2">
    <source>
        <dbReference type="ARBA" id="ARBA00007056"/>
    </source>
</evidence>
<dbReference type="InterPro" id="IPR036444">
    <property type="entry name" value="PLipase_A2_dom_sf"/>
</dbReference>
<dbReference type="PANTHER" id="PTHR11716">
    <property type="entry name" value="PHOSPHOLIPASE A2 FAMILY MEMBER"/>
    <property type="match status" value="1"/>
</dbReference>
<dbReference type="SUPFAM" id="SSF48619">
    <property type="entry name" value="Phospholipase A2, PLA2"/>
    <property type="match status" value="1"/>
</dbReference>
<comment type="similarity">
    <text evidence="2 5">Belongs to the phospholipase A2 family.</text>
</comment>
<comment type="subcellular location">
    <subcellularLocation>
        <location evidence="1 5">Secreted</location>
    </subcellularLocation>
</comment>
<proteinExistence type="inferred from homology"/>
<dbReference type="PRINTS" id="PR00389">
    <property type="entry name" value="PHPHLIPASEA2"/>
</dbReference>
<dbReference type="GO" id="GO:0005509">
    <property type="term" value="F:calcium ion binding"/>
    <property type="evidence" value="ECO:0007669"/>
    <property type="project" value="InterPro"/>
</dbReference>
<dbReference type="AlphaFoldDB" id="A0A671FPE3"/>
<name>A0A671FPE3_RHIFE</name>
<evidence type="ECO:0000313" key="8">
    <source>
        <dbReference type="Proteomes" id="UP000472240"/>
    </source>
</evidence>
<dbReference type="PANTHER" id="PTHR11716:SF57">
    <property type="entry name" value="GROUP IID SECRETORY PHOSPHOLIPASE A2"/>
    <property type="match status" value="1"/>
</dbReference>
<evidence type="ECO:0000256" key="3">
    <source>
        <dbReference type="ARBA" id="ARBA00022525"/>
    </source>
</evidence>
<sequence>MELLLLCALVVFAGVTPTQGGIMNLNKMVKQVTGKTTITSYWPYGCHCGLGGKGPPVDATDC</sequence>
<feature type="binding site" evidence="4">
    <location>
        <position position="49"/>
    </location>
    <ligand>
        <name>Ca(2+)</name>
        <dbReference type="ChEBI" id="CHEBI:29108"/>
    </ligand>
</feature>
<dbReference type="EC" id="3.1.1.4" evidence="5"/>
<keyword evidence="5" id="KW-0378">Hydrolase</keyword>
<keyword evidence="5" id="KW-0443">Lipid metabolism</keyword>
<accession>A0A671FPE3</accession>
<keyword evidence="5" id="KW-0732">Signal</keyword>
<dbReference type="RefSeq" id="XP_032970727.1">
    <property type="nucleotide sequence ID" value="XM_033114836.1"/>
</dbReference>
<keyword evidence="3 5" id="KW-0964">Secreted</keyword>
<dbReference type="GeneTree" id="ENSGT00940000161938"/>
<reference evidence="7 8" key="1">
    <citation type="journal article" date="2015" name="Annu Rev Anim Biosci">
        <title>The Genome 10K Project: a way forward.</title>
        <authorList>
            <person name="Koepfli K.P."/>
            <person name="Paten B."/>
            <person name="O'Brien S.J."/>
            <person name="Koepfli K.P."/>
            <person name="Paten B."/>
            <person name="Antunes A."/>
            <person name="Belov K."/>
            <person name="Bustamante C."/>
            <person name="Castoe T.A."/>
            <person name="Clawson H."/>
            <person name="Crawford A.J."/>
            <person name="Diekhans M."/>
            <person name="Distel D."/>
            <person name="Durbin R."/>
            <person name="Earl D."/>
            <person name="Fujita M.K."/>
            <person name="Gamble T."/>
            <person name="Georges A."/>
            <person name="Gemmell N."/>
            <person name="Gilbert M.T."/>
            <person name="Graves J.M."/>
            <person name="Green R.E."/>
            <person name="Hickey G."/>
            <person name="Jarvis E.D."/>
            <person name="Johnson W."/>
            <person name="Komissarov A."/>
            <person name="Korf I."/>
            <person name="Kuhn R."/>
            <person name="Larkin D.M."/>
            <person name="Lewin H."/>
            <person name="Lopez J.V."/>
            <person name="Ma J."/>
            <person name="Marques-Bonet T."/>
            <person name="Miller W."/>
            <person name="Murphy R."/>
            <person name="Pevzner P."/>
            <person name="Shapiro B."/>
            <person name="Steiner C."/>
            <person name="Tamazian G."/>
            <person name="Venkatesh B."/>
            <person name="Wang J."/>
            <person name="Wayne R."/>
            <person name="Wiley E."/>
            <person name="Yang H."/>
            <person name="Zhang G."/>
            <person name="Haussler D."/>
            <person name="Ryder O."/>
            <person name="O'Brien S.J."/>
        </authorList>
    </citation>
    <scope>NUCLEOTIDE SEQUENCE</scope>
</reference>
<dbReference type="GO" id="GO:0042130">
    <property type="term" value="P:negative regulation of T cell proliferation"/>
    <property type="evidence" value="ECO:0007669"/>
    <property type="project" value="TreeGrafter"/>
</dbReference>
<dbReference type="GO" id="GO:0005543">
    <property type="term" value="F:phospholipid binding"/>
    <property type="evidence" value="ECO:0007669"/>
    <property type="project" value="TreeGrafter"/>
</dbReference>
<evidence type="ECO:0000256" key="1">
    <source>
        <dbReference type="ARBA" id="ARBA00004613"/>
    </source>
</evidence>
<dbReference type="GO" id="GO:0016042">
    <property type="term" value="P:lipid catabolic process"/>
    <property type="evidence" value="ECO:0007669"/>
    <property type="project" value="InterPro"/>
</dbReference>
<feature type="chain" id="PRO_5041480149" description="Phospholipase A2" evidence="5">
    <location>
        <begin position="21"/>
        <end position="62"/>
    </location>
</feature>
<dbReference type="Gene3D" id="1.20.90.10">
    <property type="entry name" value="Phospholipase A2 domain"/>
    <property type="match status" value="1"/>
</dbReference>
<comment type="cofactor">
    <cofactor evidence="4">
        <name>Ca(2+)</name>
        <dbReference type="ChEBI" id="CHEBI:29108"/>
    </cofactor>
    <text evidence="4">Binds 1 Ca(2+) ion per subunit.</text>
</comment>
<feature type="binding site" evidence="4">
    <location>
        <position position="51"/>
    </location>
    <ligand>
        <name>Ca(2+)</name>
        <dbReference type="ChEBI" id="CHEBI:29108"/>
    </ligand>
</feature>
<dbReference type="GO" id="GO:0006644">
    <property type="term" value="P:phospholipid metabolic process"/>
    <property type="evidence" value="ECO:0007669"/>
    <property type="project" value="InterPro"/>
</dbReference>
<feature type="domain" description="Phospholipase A2-like central" evidence="6">
    <location>
        <begin position="23"/>
        <end position="61"/>
    </location>
</feature>
<keyword evidence="4" id="KW-0479">Metal-binding</keyword>
<evidence type="ECO:0000313" key="7">
    <source>
        <dbReference type="Ensembl" id="ENSRFEP00010027546.1"/>
    </source>
</evidence>
<reference evidence="8" key="3">
    <citation type="submission" date="2018-12" db="EMBL/GenBank/DDBJ databases">
        <title>G10K-VGP greater horseshoe bat female genome, primary haplotype.</title>
        <authorList>
            <person name="Teeling E."/>
            <person name="Myers G."/>
            <person name="Vernes S."/>
            <person name="Pippel M."/>
            <person name="Winkler S."/>
            <person name="Fedrigo O."/>
            <person name="Rhie A."/>
            <person name="Koren S."/>
            <person name="Phillippy A."/>
            <person name="Lewin H."/>
            <person name="Damas J."/>
            <person name="Howe K."/>
            <person name="Mountcastle J."/>
            <person name="Jarvis E.D."/>
        </authorList>
    </citation>
    <scope>NUCLEOTIDE SEQUENCE [LARGE SCALE GENOMIC DNA]</scope>
</reference>
<dbReference type="CTD" id="26279"/>
<comment type="catalytic activity">
    <reaction evidence="5">
        <text>a 1,2-diacyl-sn-glycero-3-phosphocholine + H2O = a 1-acyl-sn-glycero-3-phosphocholine + a fatty acid + H(+)</text>
        <dbReference type="Rhea" id="RHEA:15801"/>
        <dbReference type="ChEBI" id="CHEBI:15377"/>
        <dbReference type="ChEBI" id="CHEBI:15378"/>
        <dbReference type="ChEBI" id="CHEBI:28868"/>
        <dbReference type="ChEBI" id="CHEBI:57643"/>
        <dbReference type="ChEBI" id="CHEBI:58168"/>
        <dbReference type="EC" id="3.1.1.4"/>
    </reaction>
</comment>